<organism evidence="2 3">
    <name type="scientific">Arcobacter acticola</name>
    <dbReference type="NCBI Taxonomy" id="1849015"/>
    <lineage>
        <taxon>Bacteria</taxon>
        <taxon>Pseudomonadati</taxon>
        <taxon>Campylobacterota</taxon>
        <taxon>Epsilonproteobacteria</taxon>
        <taxon>Campylobacterales</taxon>
        <taxon>Arcobacteraceae</taxon>
        <taxon>Arcobacter</taxon>
    </lineage>
</organism>
<keyword evidence="3" id="KW-1185">Reference proteome</keyword>
<protein>
    <submittedName>
        <fullName evidence="2">[Fe-Mo] cluster-binding protein, NifX/NifB/NifY family</fullName>
    </submittedName>
</protein>
<dbReference type="InterPro" id="IPR003731">
    <property type="entry name" value="Di-Nase_FeMo-co_biosynth"/>
</dbReference>
<evidence type="ECO:0000259" key="1">
    <source>
        <dbReference type="Pfam" id="PF02579"/>
    </source>
</evidence>
<sequence>MIAIPLEKNESTVISSLYGNSPYFALLNEETGTFKVVVNKGCGDGIETAKFISEQKVDSTFFYHMGEGVYNFLQSNGLKVYSSFKNYLSIDEIYFQFLDNRCKEVTKSNSSVLLDSGITSCTCSYDTK</sequence>
<dbReference type="Pfam" id="PF02579">
    <property type="entry name" value="Nitro_FeMo-Co"/>
    <property type="match status" value="1"/>
</dbReference>
<dbReference type="RefSeq" id="WP_172123843.1">
    <property type="nucleotide sequence ID" value="NZ_CP042652.1"/>
</dbReference>
<feature type="domain" description="Dinitrogenase iron-molybdenum cofactor biosynthesis" evidence="1">
    <location>
        <begin position="13"/>
        <end position="93"/>
    </location>
</feature>
<dbReference type="InterPro" id="IPR036105">
    <property type="entry name" value="DiNase_FeMo-co_biosyn_sf"/>
</dbReference>
<accession>A0A6M8E810</accession>
<gene>
    <name evidence="2" type="ORF">AACT_0049</name>
</gene>
<dbReference type="AlphaFoldDB" id="A0A6M8E810"/>
<dbReference type="EMBL" id="CP042652">
    <property type="protein sequence ID" value="QKE27283.1"/>
    <property type="molecule type" value="Genomic_DNA"/>
</dbReference>
<evidence type="ECO:0000313" key="3">
    <source>
        <dbReference type="Proteomes" id="UP000503483"/>
    </source>
</evidence>
<dbReference type="KEGG" id="paco:AACT_0049"/>
<dbReference type="Proteomes" id="UP000503483">
    <property type="component" value="Chromosome"/>
</dbReference>
<reference evidence="2 3" key="1">
    <citation type="submission" date="2019-08" db="EMBL/GenBank/DDBJ databases">
        <title>Complete genome sequence of Arcobacter acticola.</title>
        <authorList>
            <person name="Miller W."/>
        </authorList>
    </citation>
    <scope>NUCLEOTIDE SEQUENCE [LARGE SCALE GENOMIC DNA]</scope>
    <source>
        <strain evidence="2 3">KCTC 52212</strain>
    </source>
</reference>
<dbReference type="Gene3D" id="3.30.420.130">
    <property type="entry name" value="Dinitrogenase iron-molybdenum cofactor biosynthesis domain"/>
    <property type="match status" value="1"/>
</dbReference>
<name>A0A6M8E810_9BACT</name>
<evidence type="ECO:0000313" key="2">
    <source>
        <dbReference type="EMBL" id="QKE27283.1"/>
    </source>
</evidence>
<dbReference type="SUPFAM" id="SSF53146">
    <property type="entry name" value="Nitrogenase accessory factor-like"/>
    <property type="match status" value="1"/>
</dbReference>
<proteinExistence type="predicted"/>